<dbReference type="AlphaFoldDB" id="A0A4Y7PDV0"/>
<accession>A0A4Y7PDV0</accession>
<reference evidence="2 4" key="1">
    <citation type="submission" date="2018-06" db="EMBL/GenBank/DDBJ databases">
        <title>A transcriptomic atlas of mushroom development highlights an independent origin of complex multicellularity.</title>
        <authorList>
            <consortium name="DOE Joint Genome Institute"/>
            <person name="Krizsan K."/>
            <person name="Almasi E."/>
            <person name="Merenyi Z."/>
            <person name="Sahu N."/>
            <person name="Viragh M."/>
            <person name="Koszo T."/>
            <person name="Mondo S."/>
            <person name="Kiss B."/>
            <person name="Balint B."/>
            <person name="Kues U."/>
            <person name="Barry K."/>
            <person name="Hegedus J.C."/>
            <person name="Henrissat B."/>
            <person name="Johnson J."/>
            <person name="Lipzen A."/>
            <person name="Ohm R."/>
            <person name="Nagy I."/>
            <person name="Pangilinan J."/>
            <person name="Yan J."/>
            <person name="Xiong Y."/>
            <person name="Grigoriev I.V."/>
            <person name="Hibbett D.S."/>
            <person name="Nagy L.G."/>
        </authorList>
    </citation>
    <scope>NUCLEOTIDE SEQUENCE [LARGE SCALE GENOMIC DNA]</scope>
    <source>
        <strain evidence="2 4">SZMC22713</strain>
    </source>
</reference>
<proteinExistence type="predicted"/>
<dbReference type="VEuPathDB" id="FungiDB:BD410DRAFT_903303"/>
<evidence type="ECO:0000313" key="4">
    <source>
        <dbReference type="Proteomes" id="UP000294933"/>
    </source>
</evidence>
<gene>
    <name evidence="3" type="ORF">BD410DRAFT_903301</name>
    <name evidence="2" type="ORF">BD410DRAFT_903303</name>
</gene>
<feature type="compositionally biased region" description="Acidic residues" evidence="1">
    <location>
        <begin position="169"/>
        <end position="183"/>
    </location>
</feature>
<feature type="compositionally biased region" description="Acidic residues" evidence="1">
    <location>
        <begin position="114"/>
        <end position="130"/>
    </location>
</feature>
<evidence type="ECO:0000256" key="1">
    <source>
        <dbReference type="SAM" id="MobiDB-lite"/>
    </source>
</evidence>
<dbReference type="EMBL" id="ML170616">
    <property type="protein sequence ID" value="TDL13445.1"/>
    <property type="molecule type" value="Genomic_DNA"/>
</dbReference>
<dbReference type="EMBL" id="ML170615">
    <property type="protein sequence ID" value="TDL13447.1"/>
    <property type="molecule type" value="Genomic_DNA"/>
</dbReference>
<evidence type="ECO:0000313" key="3">
    <source>
        <dbReference type="EMBL" id="TDL13447.1"/>
    </source>
</evidence>
<sequence>MPSLRQIDFINASCSGLKDHLDFIAESRNSHFPSLNAVRILDLSYSLTPADYFIIPSHFLDILRDWTKATETLGIELQNHRGDAVKIHRRYRMLDRGEYLSDIPEYEHDIDFEEESDDTYESPTSEDDYSCSESDVSFSCLSDHPEGSHPEPEMDHDTVLRLWDQMREDEGDDEMSDSSECTD</sequence>
<organism evidence="2 4">
    <name type="scientific">Rickenella mellea</name>
    <dbReference type="NCBI Taxonomy" id="50990"/>
    <lineage>
        <taxon>Eukaryota</taxon>
        <taxon>Fungi</taxon>
        <taxon>Dikarya</taxon>
        <taxon>Basidiomycota</taxon>
        <taxon>Agaricomycotina</taxon>
        <taxon>Agaricomycetes</taxon>
        <taxon>Hymenochaetales</taxon>
        <taxon>Rickenellaceae</taxon>
        <taxon>Rickenella</taxon>
    </lineage>
</organism>
<feature type="region of interest" description="Disordered" evidence="1">
    <location>
        <begin position="114"/>
        <end position="183"/>
    </location>
</feature>
<evidence type="ECO:0000313" key="2">
    <source>
        <dbReference type="EMBL" id="TDL13445.1"/>
    </source>
</evidence>
<feature type="compositionally biased region" description="Polar residues" evidence="1">
    <location>
        <begin position="131"/>
        <end position="140"/>
    </location>
</feature>
<protein>
    <submittedName>
        <fullName evidence="2">Uncharacterized protein</fullName>
    </submittedName>
</protein>
<name>A0A4Y7PDV0_9AGAM</name>
<keyword evidence="4" id="KW-1185">Reference proteome</keyword>
<dbReference type="Proteomes" id="UP000294933">
    <property type="component" value="Unassembled WGS sequence"/>
</dbReference>
<dbReference type="VEuPathDB" id="FungiDB:BD410DRAFT_903301"/>
<feature type="compositionally biased region" description="Basic and acidic residues" evidence="1">
    <location>
        <begin position="143"/>
        <end position="168"/>
    </location>
</feature>